<evidence type="ECO:0000313" key="2">
    <source>
        <dbReference type="Proteomes" id="UP000230750"/>
    </source>
</evidence>
<dbReference type="EMBL" id="MRZV01001494">
    <property type="protein sequence ID" value="PIK37486.1"/>
    <property type="molecule type" value="Genomic_DNA"/>
</dbReference>
<accession>A0A2G8JNZ1</accession>
<dbReference type="PANTHER" id="PTHR15434">
    <property type="entry name" value="HEAT SHOCK FACTOR 2-BINDING PROTEIN"/>
    <property type="match status" value="1"/>
</dbReference>
<protein>
    <submittedName>
        <fullName evidence="1">Uncharacterized protein</fullName>
    </submittedName>
</protein>
<dbReference type="AlphaFoldDB" id="A0A2G8JNZ1"/>
<sequence length="342" mass="38631">MEDLVQTANENVQCLASEWNQLKLTLEEEKYQRRGHVMVSESDLHKLQVEISANKRMLNKLQPEVSKCREYSRELHEALANSESSLEQNHQRQNHLQSRCEALKSECDLERESKLKMQAELSEVSNQLSLQSEYCASMGAVCCTLLWRASQQEHMIPHLLAGSQMKSFLSVVSHTLESFLATYEEDMSDGVNEEVQFVLALVGTVTNVAASAVGREFLSKSSHSQSLIETFKHLLSKPPSKHIVRLKGNHGIVQLEHQSNWTQVIGLNERIGAFNDLASLGNSRKKPWRLVDSQADRSQSLGTHPFNVHVGKLLLNNTLARRHTLLSAGNRTGDLMTGRRRR</sequence>
<keyword evidence="2" id="KW-1185">Reference proteome</keyword>
<dbReference type="GO" id="GO:0005829">
    <property type="term" value="C:cytosol"/>
    <property type="evidence" value="ECO:0007669"/>
    <property type="project" value="TreeGrafter"/>
</dbReference>
<proteinExistence type="predicted"/>
<dbReference type="STRING" id="307972.A0A2G8JNZ1"/>
<dbReference type="PANTHER" id="PTHR15434:SF2">
    <property type="entry name" value="HEAT SHOCK FACTOR 2-BINDING PROTEIN"/>
    <property type="match status" value="1"/>
</dbReference>
<comment type="caution">
    <text evidence="1">The sequence shown here is derived from an EMBL/GenBank/DDBJ whole genome shotgun (WGS) entry which is preliminary data.</text>
</comment>
<gene>
    <name evidence="1" type="ORF">BSL78_25682</name>
</gene>
<dbReference type="InterPro" id="IPR039584">
    <property type="entry name" value="HSF2BP"/>
</dbReference>
<dbReference type="Proteomes" id="UP000230750">
    <property type="component" value="Unassembled WGS sequence"/>
</dbReference>
<organism evidence="1 2">
    <name type="scientific">Stichopus japonicus</name>
    <name type="common">Sea cucumber</name>
    <dbReference type="NCBI Taxonomy" id="307972"/>
    <lineage>
        <taxon>Eukaryota</taxon>
        <taxon>Metazoa</taxon>
        <taxon>Echinodermata</taxon>
        <taxon>Eleutherozoa</taxon>
        <taxon>Echinozoa</taxon>
        <taxon>Holothuroidea</taxon>
        <taxon>Aspidochirotacea</taxon>
        <taxon>Aspidochirotida</taxon>
        <taxon>Stichopodidae</taxon>
        <taxon>Apostichopus</taxon>
    </lineage>
</organism>
<evidence type="ECO:0000313" key="1">
    <source>
        <dbReference type="EMBL" id="PIK37486.1"/>
    </source>
</evidence>
<reference evidence="1 2" key="1">
    <citation type="journal article" date="2017" name="PLoS Biol.">
        <title>The sea cucumber genome provides insights into morphological evolution and visceral regeneration.</title>
        <authorList>
            <person name="Zhang X."/>
            <person name="Sun L."/>
            <person name="Yuan J."/>
            <person name="Sun Y."/>
            <person name="Gao Y."/>
            <person name="Zhang L."/>
            <person name="Li S."/>
            <person name="Dai H."/>
            <person name="Hamel J.F."/>
            <person name="Liu C."/>
            <person name="Yu Y."/>
            <person name="Liu S."/>
            <person name="Lin W."/>
            <person name="Guo K."/>
            <person name="Jin S."/>
            <person name="Xu P."/>
            <person name="Storey K.B."/>
            <person name="Huan P."/>
            <person name="Zhang T."/>
            <person name="Zhou Y."/>
            <person name="Zhang J."/>
            <person name="Lin C."/>
            <person name="Li X."/>
            <person name="Xing L."/>
            <person name="Huo D."/>
            <person name="Sun M."/>
            <person name="Wang L."/>
            <person name="Mercier A."/>
            <person name="Li F."/>
            <person name="Yang H."/>
            <person name="Xiang J."/>
        </authorList>
    </citation>
    <scope>NUCLEOTIDE SEQUENCE [LARGE SCALE GENOMIC DNA]</scope>
    <source>
        <strain evidence="1">Shaxun</strain>
        <tissue evidence="1">Muscle</tissue>
    </source>
</reference>
<dbReference type="OrthoDB" id="10065854at2759"/>
<name>A0A2G8JNZ1_STIJA</name>